<evidence type="ECO:0000313" key="4">
    <source>
        <dbReference type="Proteomes" id="UP000241639"/>
    </source>
</evidence>
<proteinExistence type="predicted"/>
<dbReference type="InterPro" id="IPR014243">
    <property type="entry name" value="RsfA-like"/>
</dbReference>
<dbReference type="InterPro" id="IPR001005">
    <property type="entry name" value="SANT/Myb"/>
</dbReference>
<protein>
    <submittedName>
        <fullName evidence="3">Prespore-specific regulator</fullName>
    </submittedName>
</protein>
<dbReference type="RefSeq" id="WP_107727410.1">
    <property type="nucleotide sequence ID" value="NZ_PZZP01000001.1"/>
</dbReference>
<reference evidence="3 4" key="1">
    <citation type="submission" date="2018-04" db="EMBL/GenBank/DDBJ databases">
        <title>Genomic Encyclopedia of Archaeal and Bacterial Type Strains, Phase II (KMG-II): from individual species to whole genera.</title>
        <authorList>
            <person name="Goeker M."/>
        </authorList>
    </citation>
    <scope>NUCLEOTIDE SEQUENCE [LARGE SCALE GENOMIC DNA]</scope>
    <source>
        <strain evidence="3 4">DSM 45169</strain>
    </source>
</reference>
<name>A0A2T4ZDK8_9BACL</name>
<comment type="caution">
    <text evidence="3">The sequence shown here is derived from an EMBL/GenBank/DDBJ whole genome shotgun (WGS) entry which is preliminary data.</text>
</comment>
<feature type="region of interest" description="Disordered" evidence="1">
    <location>
        <begin position="158"/>
        <end position="193"/>
    </location>
</feature>
<dbReference type="EMBL" id="PZZP01000001">
    <property type="protein sequence ID" value="PTM59981.1"/>
    <property type="molecule type" value="Genomic_DNA"/>
</dbReference>
<feature type="compositionally biased region" description="Basic and acidic residues" evidence="1">
    <location>
        <begin position="183"/>
        <end position="193"/>
    </location>
</feature>
<dbReference type="Proteomes" id="UP000241639">
    <property type="component" value="Unassembled WGS sequence"/>
</dbReference>
<dbReference type="AlphaFoldDB" id="A0A2T4ZDK8"/>
<evidence type="ECO:0000256" key="1">
    <source>
        <dbReference type="SAM" id="MobiDB-lite"/>
    </source>
</evidence>
<dbReference type="PROSITE" id="PS50090">
    <property type="entry name" value="MYB_LIKE"/>
    <property type="match status" value="1"/>
</dbReference>
<dbReference type="OrthoDB" id="2845592at2"/>
<gene>
    <name evidence="3" type="ORF">C8J48_2620</name>
</gene>
<evidence type="ECO:0000313" key="3">
    <source>
        <dbReference type="EMBL" id="PTM59981.1"/>
    </source>
</evidence>
<sequence>MKGRSWSAEEDRILTEEVLASVRQGQSQLETFERVGRRIGRTAGACGFRWNAVLRKREMRAFQKAKHERVTKQLQRNRSSGDSLKGVIRSLRQMDQAYREDQQKLDQMERLRRERERKLRDLKEKHNLLKDEWESFRNFQDEIKDRYASLVKLLEQARDKQREMEKEEEEEREEAVSSVGKGADVDTNRQAES</sequence>
<dbReference type="PANTHER" id="PTHR41302">
    <property type="entry name" value="PRESPORE-SPECIFIC TRANSCRIPTIONAL REGULATOR RSFA-RELATED"/>
    <property type="match status" value="1"/>
</dbReference>
<keyword evidence="4" id="KW-1185">Reference proteome</keyword>
<evidence type="ECO:0000259" key="2">
    <source>
        <dbReference type="PROSITE" id="PS50090"/>
    </source>
</evidence>
<feature type="domain" description="Myb-like" evidence="2">
    <location>
        <begin position="1"/>
        <end position="54"/>
    </location>
</feature>
<organism evidence="3 4">
    <name type="scientific">Desmospora activa DSM 45169</name>
    <dbReference type="NCBI Taxonomy" id="1121389"/>
    <lineage>
        <taxon>Bacteria</taxon>
        <taxon>Bacillati</taxon>
        <taxon>Bacillota</taxon>
        <taxon>Bacilli</taxon>
        <taxon>Bacillales</taxon>
        <taxon>Thermoactinomycetaceae</taxon>
        <taxon>Desmospora</taxon>
    </lineage>
</organism>
<dbReference type="PANTHER" id="PTHR41302:SF2">
    <property type="entry name" value="PRESPORE SPECIFIC TRANSCRIPTIONAL ACTIVATOR RSFA"/>
    <property type="match status" value="1"/>
</dbReference>
<accession>A0A2T4ZDK8</accession>
<dbReference type="Pfam" id="PF13921">
    <property type="entry name" value="Myb_DNA-bind_6"/>
    <property type="match status" value="1"/>
</dbReference>